<proteinExistence type="inferred from homology"/>
<dbReference type="OMA" id="KNGFQIY"/>
<evidence type="ECO:0000313" key="2">
    <source>
        <dbReference type="EMBL" id="KXS21814.1"/>
    </source>
</evidence>
<gene>
    <name evidence="2" type="ORF">M427DRAFT_40635</name>
</gene>
<reference evidence="2 3" key="1">
    <citation type="journal article" date="2015" name="Genome Biol. Evol.">
        <title>Phylogenomic analyses indicate that early fungi evolved digesting cell walls of algal ancestors of land plants.</title>
        <authorList>
            <person name="Chang Y."/>
            <person name="Wang S."/>
            <person name="Sekimoto S."/>
            <person name="Aerts A.L."/>
            <person name="Choi C."/>
            <person name="Clum A."/>
            <person name="LaButti K.M."/>
            <person name="Lindquist E.A."/>
            <person name="Yee Ngan C."/>
            <person name="Ohm R.A."/>
            <person name="Salamov A.A."/>
            <person name="Grigoriev I.V."/>
            <person name="Spatafora J.W."/>
            <person name="Berbee M.L."/>
        </authorList>
    </citation>
    <scope>NUCLEOTIDE SEQUENCE [LARGE SCALE GENOMIC DNA]</scope>
    <source>
        <strain evidence="2 3">JEL478</strain>
    </source>
</reference>
<sequence>MASASVEHTSLRSVTAALNFVDLASVPEGERPTTYFPDQNGNIRPQNFANERRDVVITDLRSAGKEFKLDRNGFELLHHKSAIQGDEFYDEEKLKKVYLPEVEEVIKKVTGASRTKVFDSIIRSPRSTFKAIDRVHGDYTTKSGAGRLIEHIPEADSERLLNGRFAIINLWRPIRTVVDAPLAVADAITSPRSEIIAQSLVYPHRVGETAAFKYNPNVQFYYVSRQTPEEPLLIKTFEKAEDKAGFVPHSAFFDPTAPPNAPERESIEVRVLVLWEDGNDQAKL</sequence>
<organism evidence="2 3">
    <name type="scientific">Gonapodya prolifera (strain JEL478)</name>
    <name type="common">Monoblepharis prolifera</name>
    <dbReference type="NCBI Taxonomy" id="1344416"/>
    <lineage>
        <taxon>Eukaryota</taxon>
        <taxon>Fungi</taxon>
        <taxon>Fungi incertae sedis</taxon>
        <taxon>Chytridiomycota</taxon>
        <taxon>Chytridiomycota incertae sedis</taxon>
        <taxon>Monoblepharidomycetes</taxon>
        <taxon>Monoblepharidales</taxon>
        <taxon>Gonapodyaceae</taxon>
        <taxon>Gonapodya</taxon>
    </lineage>
</organism>
<dbReference type="NCBIfam" id="NF041278">
    <property type="entry name" value="CmcJ_NvfI_EfuI"/>
    <property type="match status" value="1"/>
</dbReference>
<keyword evidence="3" id="KW-1185">Reference proteome</keyword>
<dbReference type="OrthoDB" id="2125490at2759"/>
<dbReference type="Proteomes" id="UP000070544">
    <property type="component" value="Unassembled WGS sequence"/>
</dbReference>
<dbReference type="PANTHER" id="PTHR34598">
    <property type="entry name" value="BLL6449 PROTEIN"/>
    <property type="match status" value="1"/>
</dbReference>
<dbReference type="InterPro" id="IPR044053">
    <property type="entry name" value="AsaB-like"/>
</dbReference>
<dbReference type="PANTHER" id="PTHR34598:SF3">
    <property type="entry name" value="OXIDOREDUCTASE AN1597"/>
    <property type="match status" value="1"/>
</dbReference>
<name>A0A139AYN4_GONPJ</name>
<dbReference type="GO" id="GO:0016491">
    <property type="term" value="F:oxidoreductase activity"/>
    <property type="evidence" value="ECO:0007669"/>
    <property type="project" value="InterPro"/>
</dbReference>
<evidence type="ECO:0000256" key="1">
    <source>
        <dbReference type="ARBA" id="ARBA00023604"/>
    </source>
</evidence>
<evidence type="ECO:0000313" key="3">
    <source>
        <dbReference type="Proteomes" id="UP000070544"/>
    </source>
</evidence>
<accession>A0A139AYN4</accession>
<protein>
    <recommendedName>
        <fullName evidence="4">Methyltransferase</fullName>
    </recommendedName>
</protein>
<comment type="similarity">
    <text evidence="1">Belongs to the asaB hydroxylase/desaturase family.</text>
</comment>
<dbReference type="AlphaFoldDB" id="A0A139AYN4"/>
<dbReference type="EMBL" id="KQ965732">
    <property type="protein sequence ID" value="KXS21814.1"/>
    <property type="molecule type" value="Genomic_DNA"/>
</dbReference>
<evidence type="ECO:0008006" key="4">
    <source>
        <dbReference type="Google" id="ProtNLM"/>
    </source>
</evidence>
<dbReference type="STRING" id="1344416.A0A139AYN4"/>